<proteinExistence type="predicted"/>
<keyword evidence="3" id="KW-1185">Reference proteome</keyword>
<accession>A0A7R7XYF4</accession>
<feature type="domain" description="F-box" evidence="1">
    <location>
        <begin position="1"/>
        <end position="48"/>
    </location>
</feature>
<evidence type="ECO:0000313" key="3">
    <source>
        <dbReference type="Proteomes" id="UP000654913"/>
    </source>
</evidence>
<protein>
    <recommendedName>
        <fullName evidence="1">F-box domain-containing protein</fullName>
    </recommendedName>
</protein>
<sequence length="652" mass="74735">MELEHLPTEILHHICLFVRDDSFHDLSSLSRTSRTLFSIAAPVFYRNLIVHWNAEQKDGPEMAVAELHKAGLGRHYLKYARQLDILCYDTMTESIPQSTTNVSLKFSSHRVEFTSETFLGAYLTEPLEPGLEHLWVPMIREYGRTQNWVTPLVVMLKNMDKLIEFNYHLKSSFPESIFDCIKGHHPSSRLNILGCQFVALNEHDSRPPIGFEYISYREPIQASIFDSPTLETFTLYYPWKIQGVPPQYVHDEYFLTLARVPNLKHLRIWNVSTMEVIAKAGPETKQILGHLDRTTSASTLESLVFFGGCYQSCERIILRISRIFDLSRLRSLEIPLTEDMTLLGKVAPILHSIERLSAMRHQDNPEDLHIFRDESRAVEAILSFRPLKDLRIQVIRSFDALHTILLHHGGSLRSLIIEPSGTLHDAQDRADGGYKFPRLDCHRIRELARLCPNIAELHLQITRSAGDTDEYDAYRALGEFAFLHTLFIDLQCDPRQEPLDVDAELPYEQIFMNAATDEVLAIAIWDTIASHKIGKKLTNLRCTPFGQPFYSTTLDYVLSILGKSMLIKRQDSQGPNSLEVTAIGEAQRCRRVKGYLWDIGEYVDSEEGETEDEENIIPVLDEEIGDALSHIWPGCWRTTWHSFPQVENGYGI</sequence>
<dbReference type="AlphaFoldDB" id="A0A7R7XYF4"/>
<gene>
    <name evidence="2" type="ORF">APUU_80279S</name>
</gene>
<dbReference type="RefSeq" id="XP_041562162.1">
    <property type="nucleotide sequence ID" value="XM_041696541.1"/>
</dbReference>
<evidence type="ECO:0000313" key="2">
    <source>
        <dbReference type="EMBL" id="BCS29976.1"/>
    </source>
</evidence>
<reference evidence="2" key="2">
    <citation type="submission" date="2021-02" db="EMBL/GenBank/DDBJ databases">
        <title>Aspergillus puulaauensis MK2 genome sequence.</title>
        <authorList>
            <person name="Futagami T."/>
            <person name="Mori K."/>
            <person name="Kadooka C."/>
            <person name="Tanaka T."/>
        </authorList>
    </citation>
    <scope>NUCLEOTIDE SEQUENCE</scope>
    <source>
        <strain evidence="2">MK2</strain>
    </source>
</reference>
<dbReference type="SUPFAM" id="SSF52047">
    <property type="entry name" value="RNI-like"/>
    <property type="match status" value="1"/>
</dbReference>
<dbReference type="OrthoDB" id="3945550at2759"/>
<dbReference type="PROSITE" id="PS50181">
    <property type="entry name" value="FBOX"/>
    <property type="match status" value="1"/>
</dbReference>
<dbReference type="InterPro" id="IPR001810">
    <property type="entry name" value="F-box_dom"/>
</dbReference>
<dbReference type="Proteomes" id="UP000654913">
    <property type="component" value="Chromosome 8"/>
</dbReference>
<reference evidence="2" key="1">
    <citation type="submission" date="2021-01" db="EMBL/GenBank/DDBJ databases">
        <authorList>
            <consortium name="Aspergillus puulaauensis MK2 genome sequencing consortium"/>
            <person name="Kazuki M."/>
            <person name="Futagami T."/>
        </authorList>
    </citation>
    <scope>NUCLEOTIDE SEQUENCE</scope>
    <source>
        <strain evidence="2">MK2</strain>
    </source>
</reference>
<dbReference type="GeneID" id="64979973"/>
<dbReference type="EMBL" id="AP024450">
    <property type="protein sequence ID" value="BCS29976.1"/>
    <property type="molecule type" value="Genomic_DNA"/>
</dbReference>
<dbReference type="KEGG" id="apuu:APUU_80279S"/>
<evidence type="ECO:0000259" key="1">
    <source>
        <dbReference type="PROSITE" id="PS50181"/>
    </source>
</evidence>
<dbReference type="CDD" id="cd09917">
    <property type="entry name" value="F-box_SF"/>
    <property type="match status" value="1"/>
</dbReference>
<name>A0A7R7XYF4_9EURO</name>
<organism evidence="2 3">
    <name type="scientific">Aspergillus puulaauensis</name>
    <dbReference type="NCBI Taxonomy" id="1220207"/>
    <lineage>
        <taxon>Eukaryota</taxon>
        <taxon>Fungi</taxon>
        <taxon>Dikarya</taxon>
        <taxon>Ascomycota</taxon>
        <taxon>Pezizomycotina</taxon>
        <taxon>Eurotiomycetes</taxon>
        <taxon>Eurotiomycetidae</taxon>
        <taxon>Eurotiales</taxon>
        <taxon>Aspergillaceae</taxon>
        <taxon>Aspergillus</taxon>
    </lineage>
</organism>